<reference evidence="1 2" key="1">
    <citation type="submission" date="2021-02" db="EMBL/GenBank/DDBJ databases">
        <authorList>
            <person name="Jung H.S."/>
            <person name="Chun B.H."/>
            <person name="Jeon C.O."/>
        </authorList>
    </citation>
    <scope>NUCLEOTIDE SEQUENCE [LARGE SCALE GENOMIC DNA]</scope>
    <source>
        <strain evidence="1 2">LMG 25203</strain>
    </source>
</reference>
<organism evidence="1 2">
    <name type="scientific">Flavobacterium macrobrachii</name>
    <dbReference type="NCBI Taxonomy" id="591204"/>
    <lineage>
        <taxon>Bacteria</taxon>
        <taxon>Pseudomonadati</taxon>
        <taxon>Bacteroidota</taxon>
        <taxon>Flavobacteriia</taxon>
        <taxon>Flavobacteriales</taxon>
        <taxon>Flavobacteriaceae</taxon>
        <taxon>Flavobacterium</taxon>
    </lineage>
</organism>
<dbReference type="RefSeq" id="WP_187656761.1">
    <property type="nucleotide sequence ID" value="NZ_JACSOD020000499.1"/>
</dbReference>
<sequence length="133" mass="15807">MTEVEVDVFEKVQTQLEGMYEEISLLSKKSQNDGLSLFKLKFINKILIDSNKVLGTRYKPFEDFEIFDENNIPTNSDVAMILTQYINCFEKLRTDNIYSESKYNGNKYENHWYWKINNKQSEKLKTSEPKKLK</sequence>
<name>A0ABS2CZ18_9FLAO</name>
<dbReference type="Proteomes" id="UP000759529">
    <property type="component" value="Unassembled WGS sequence"/>
</dbReference>
<protein>
    <submittedName>
        <fullName evidence="1">Uncharacterized protein</fullName>
    </submittedName>
</protein>
<proteinExistence type="predicted"/>
<accession>A0ABS2CZ18</accession>
<gene>
    <name evidence="1" type="ORF">H9X54_012890</name>
</gene>
<comment type="caution">
    <text evidence="1">The sequence shown here is derived from an EMBL/GenBank/DDBJ whole genome shotgun (WGS) entry which is preliminary data.</text>
</comment>
<evidence type="ECO:0000313" key="1">
    <source>
        <dbReference type="EMBL" id="MBM6500193.1"/>
    </source>
</evidence>
<dbReference type="EMBL" id="JACSOD020000499">
    <property type="protein sequence ID" value="MBM6500193.1"/>
    <property type="molecule type" value="Genomic_DNA"/>
</dbReference>
<evidence type="ECO:0000313" key="2">
    <source>
        <dbReference type="Proteomes" id="UP000759529"/>
    </source>
</evidence>
<keyword evidence="2" id="KW-1185">Reference proteome</keyword>